<dbReference type="PANTHER" id="PTHR39160:SF4">
    <property type="entry name" value="RESUSCITATION-PROMOTING FACTOR RPFB"/>
    <property type="match status" value="1"/>
</dbReference>
<comment type="similarity">
    <text evidence="1">Belongs to the transglycosylase family. Rpf subfamily.</text>
</comment>
<dbReference type="InterPro" id="IPR011098">
    <property type="entry name" value="G5_dom"/>
</dbReference>
<evidence type="ECO:0000313" key="7">
    <source>
        <dbReference type="Proteomes" id="UP000004217"/>
    </source>
</evidence>
<evidence type="ECO:0000256" key="3">
    <source>
        <dbReference type="ARBA" id="ARBA00022801"/>
    </source>
</evidence>
<feature type="compositionally biased region" description="Acidic residues" evidence="4">
    <location>
        <begin position="79"/>
        <end position="94"/>
    </location>
</feature>
<sequence>MSNAQFETYGPSPAQGPPAHGGFDPYRARTQPYGVPRPAVPRTDSDGPGWQRHAGHGSRGAGAEYAAHSRYAGHGQDPEYGEGPEEPGDPEYSEYSEYSEYPEYAEYEPYEDTYRPAYEAADAAYAPGARSTGGRRAAHRRRGRVVERVDGPMRRLVPQALVVAFLAGGTSAFVAKDKAIELNVDGRPRSLHTFADDVGELLAREGVDVGAHDLVTPGPGKALASGDEIAVRHGRPLRLTLDGRRREVWTTADTVEAALRELGVRTEGAYVSVPGSRRIGRGGLGLTVRTERAVTVLADGRSRTVRTNAETVGEVVEQAGITLRGQDSTSAPTESFPRDGQAVTVLRITGGREIRDETIPFAVQRVDDPTVFRGTEVVERAGQHGLRRLTYALRTVNGVRLKPRRIGTEVVREPQTQVVKVGTRPLPTSMNGTGELDWEGLAACESGGRPDAVDSSGTYGGLYQFDTRTWRGLGGQGRPQDAPPAEQTMRAKKLYVRQGASPWPHCGGRLHR</sequence>
<dbReference type="InterPro" id="IPR051933">
    <property type="entry name" value="Resuscitation_pf_RpfB"/>
</dbReference>
<dbReference type="InterPro" id="IPR007137">
    <property type="entry name" value="DUF348"/>
</dbReference>
<dbReference type="SUPFAM" id="SSF53955">
    <property type="entry name" value="Lysozyme-like"/>
    <property type="match status" value="1"/>
</dbReference>
<dbReference type="PATRIC" id="fig|700597.3.peg.3687"/>
<keyword evidence="7" id="KW-1185">Reference proteome</keyword>
<evidence type="ECO:0000313" key="6">
    <source>
        <dbReference type="EMBL" id="EGX58214.1"/>
    </source>
</evidence>
<feature type="domain" description="G5" evidence="5">
    <location>
        <begin position="345"/>
        <end position="425"/>
    </location>
</feature>
<comment type="caution">
    <text evidence="6">The sequence shown here is derived from an EMBL/GenBank/DDBJ whole genome shotgun (WGS) entry which is preliminary data.</text>
</comment>
<organism evidence="6 7">
    <name type="scientific">Streptomyces zinciresistens K42</name>
    <dbReference type="NCBI Taxonomy" id="700597"/>
    <lineage>
        <taxon>Bacteria</taxon>
        <taxon>Bacillati</taxon>
        <taxon>Actinomycetota</taxon>
        <taxon>Actinomycetes</taxon>
        <taxon>Kitasatosporales</taxon>
        <taxon>Streptomycetaceae</taxon>
        <taxon>Streptomyces</taxon>
    </lineage>
</organism>
<evidence type="ECO:0000256" key="4">
    <source>
        <dbReference type="SAM" id="MobiDB-lite"/>
    </source>
</evidence>
<evidence type="ECO:0000256" key="2">
    <source>
        <dbReference type="ARBA" id="ARBA00022729"/>
    </source>
</evidence>
<dbReference type="CDD" id="cd13925">
    <property type="entry name" value="RPF"/>
    <property type="match status" value="1"/>
</dbReference>
<dbReference type="AlphaFoldDB" id="G2GE27"/>
<dbReference type="Pfam" id="PF07501">
    <property type="entry name" value="G5"/>
    <property type="match status" value="1"/>
</dbReference>
<dbReference type="SMART" id="SM01208">
    <property type="entry name" value="G5"/>
    <property type="match status" value="1"/>
</dbReference>
<keyword evidence="3" id="KW-0378">Hydrolase</keyword>
<dbReference type="Pfam" id="PF03990">
    <property type="entry name" value="DUF348"/>
    <property type="match status" value="3"/>
</dbReference>
<name>G2GE27_9ACTN</name>
<keyword evidence="2" id="KW-0732">Signal</keyword>
<protein>
    <recommendedName>
        <fullName evidence="5">G5 domain-containing protein</fullName>
    </recommendedName>
</protein>
<dbReference type="InterPro" id="IPR023346">
    <property type="entry name" value="Lysozyme-like_dom_sf"/>
</dbReference>
<dbReference type="Gene3D" id="2.20.230.10">
    <property type="entry name" value="Resuscitation-promoting factor rpfb"/>
    <property type="match status" value="1"/>
</dbReference>
<dbReference type="EMBL" id="AGBF01000062">
    <property type="protein sequence ID" value="EGX58214.1"/>
    <property type="molecule type" value="Genomic_DNA"/>
</dbReference>
<dbReference type="PANTHER" id="PTHR39160">
    <property type="entry name" value="CELL WALL-BINDING PROTEIN YOCH"/>
    <property type="match status" value="1"/>
</dbReference>
<dbReference type="InterPro" id="IPR010618">
    <property type="entry name" value="RPF"/>
</dbReference>
<dbReference type="RefSeq" id="WP_007497247.1">
    <property type="nucleotide sequence ID" value="NZ_AGBF01000062.1"/>
</dbReference>
<reference evidence="6 7" key="1">
    <citation type="submission" date="2011-08" db="EMBL/GenBank/DDBJ databases">
        <authorList>
            <person name="Lin Y."/>
            <person name="Hao X."/>
            <person name="Johnstone L."/>
            <person name="Miller S.J."/>
            <person name="Wei G."/>
            <person name="Rensing C."/>
        </authorList>
    </citation>
    <scope>NUCLEOTIDE SEQUENCE [LARGE SCALE GENOMIC DNA]</scope>
    <source>
        <strain evidence="6 7">K42</strain>
    </source>
</reference>
<proteinExistence type="inferred from homology"/>
<accession>G2GE27</accession>
<dbReference type="Proteomes" id="UP000004217">
    <property type="component" value="Unassembled WGS sequence"/>
</dbReference>
<dbReference type="PROSITE" id="PS51109">
    <property type="entry name" value="G5"/>
    <property type="match status" value="1"/>
</dbReference>
<gene>
    <name evidence="6" type="ORF">SZN_18784</name>
</gene>
<evidence type="ECO:0000259" key="5">
    <source>
        <dbReference type="PROSITE" id="PS51109"/>
    </source>
</evidence>
<dbReference type="GO" id="GO:0016787">
    <property type="term" value="F:hydrolase activity"/>
    <property type="evidence" value="ECO:0007669"/>
    <property type="project" value="UniProtKB-KW"/>
</dbReference>
<dbReference type="Pfam" id="PF06737">
    <property type="entry name" value="Transglycosylas"/>
    <property type="match status" value="1"/>
</dbReference>
<evidence type="ECO:0000256" key="1">
    <source>
        <dbReference type="ARBA" id="ARBA00010830"/>
    </source>
</evidence>
<feature type="region of interest" description="Disordered" evidence="4">
    <location>
        <begin position="1"/>
        <end position="96"/>
    </location>
</feature>
<dbReference type="Gene3D" id="1.10.530.10">
    <property type="match status" value="1"/>
</dbReference>